<gene>
    <name evidence="5" type="ORF">V565_102540</name>
</gene>
<dbReference type="HOGENOM" id="CLU_097270_0_0_1"/>
<dbReference type="Gene3D" id="2.30.280.10">
    <property type="entry name" value="SRA-YDG"/>
    <property type="match status" value="1"/>
</dbReference>
<organism evidence="5 6">
    <name type="scientific">Rhizoctonia solani 123E</name>
    <dbReference type="NCBI Taxonomy" id="1423351"/>
    <lineage>
        <taxon>Eukaryota</taxon>
        <taxon>Fungi</taxon>
        <taxon>Dikarya</taxon>
        <taxon>Basidiomycota</taxon>
        <taxon>Agaricomycotina</taxon>
        <taxon>Agaricomycetes</taxon>
        <taxon>Cantharellales</taxon>
        <taxon>Ceratobasidiaceae</taxon>
        <taxon>Rhizoctonia</taxon>
    </lineage>
</organism>
<dbReference type="InterPro" id="IPR036987">
    <property type="entry name" value="SRA-YDG_sf"/>
</dbReference>
<dbReference type="SUPFAM" id="SSF88697">
    <property type="entry name" value="PUA domain-like"/>
    <property type="match status" value="1"/>
</dbReference>
<accession>A0A074RXJ1</accession>
<dbReference type="STRING" id="1423351.A0A074RXJ1"/>
<evidence type="ECO:0000313" key="6">
    <source>
        <dbReference type="Proteomes" id="UP000027456"/>
    </source>
</evidence>
<dbReference type="InterPro" id="IPR015947">
    <property type="entry name" value="PUA-like_sf"/>
</dbReference>
<dbReference type="EMBL" id="AZST01000375">
    <property type="protein sequence ID" value="KEP49338.1"/>
    <property type="molecule type" value="Genomic_DNA"/>
</dbReference>
<sequence length="250" mass="28106">MHGIEESTGSQEPPQLLHQLFDHSFNKSLKLSSKTRKPIRVIRGYKLLGVYAPESRYRYDGLYIVVRAWMDRGNNPKGWKVCKFPFRRIPGQLPIARQGQAPKADVELKDADNEEDEGKDGKSEGEEESKPKRGSKVGPGSKGEKAKVGPKSKVKVEEEQQEEEGEGTEPERAKKGNNVGPKSKVKQGSEESEKPKRGRKVGPKSQVKDEEAEEEEDAEEEEQVQVSSQKGRKRARLHSVIYPGTRFRGD</sequence>
<dbReference type="PROSITE" id="PS51015">
    <property type="entry name" value="YDG"/>
    <property type="match status" value="1"/>
</dbReference>
<proteinExistence type="predicted"/>
<dbReference type="PANTHER" id="PTHR14140:SF27">
    <property type="entry name" value="OS04G0289800 PROTEIN"/>
    <property type="match status" value="1"/>
</dbReference>
<dbReference type="PANTHER" id="PTHR14140">
    <property type="entry name" value="E3 UBIQUITIN-PROTEIN LIGASE UHRF-RELATED"/>
    <property type="match status" value="1"/>
</dbReference>
<name>A0A074RXJ1_9AGAM</name>
<feature type="compositionally biased region" description="Basic and acidic residues" evidence="3">
    <location>
        <begin position="119"/>
        <end position="131"/>
    </location>
</feature>
<feature type="compositionally biased region" description="Acidic residues" evidence="3">
    <location>
        <begin position="210"/>
        <end position="223"/>
    </location>
</feature>
<feature type="domain" description="YDG" evidence="4">
    <location>
        <begin position="1"/>
        <end position="88"/>
    </location>
</feature>
<dbReference type="InterPro" id="IPR045134">
    <property type="entry name" value="UHRF1/2-like"/>
</dbReference>
<dbReference type="GO" id="GO:0005634">
    <property type="term" value="C:nucleus"/>
    <property type="evidence" value="ECO:0007669"/>
    <property type="project" value="UniProtKB-SubCell"/>
</dbReference>
<comment type="subcellular location">
    <subcellularLocation>
        <location evidence="2">Nucleus</location>
    </subcellularLocation>
</comment>
<dbReference type="AlphaFoldDB" id="A0A074RXJ1"/>
<feature type="region of interest" description="Disordered" evidence="3">
    <location>
        <begin position="93"/>
        <end position="250"/>
    </location>
</feature>
<evidence type="ECO:0000256" key="3">
    <source>
        <dbReference type="SAM" id="MobiDB-lite"/>
    </source>
</evidence>
<evidence type="ECO:0000313" key="5">
    <source>
        <dbReference type="EMBL" id="KEP49338.1"/>
    </source>
</evidence>
<reference evidence="5 6" key="1">
    <citation type="submission" date="2013-12" db="EMBL/GenBank/DDBJ databases">
        <authorList>
            <person name="Cubeta M."/>
            <person name="Pakala S."/>
            <person name="Fedorova N."/>
            <person name="Thomas E."/>
            <person name="Dean R."/>
            <person name="Jabaji S."/>
            <person name="Neate S."/>
            <person name="Toda T."/>
            <person name="Tavantzis S."/>
            <person name="Vilgalys R."/>
            <person name="Bharathan N."/>
            <person name="Pakala S."/>
            <person name="Losada L.S."/>
            <person name="Zafar N."/>
            <person name="Nierman W."/>
        </authorList>
    </citation>
    <scope>NUCLEOTIDE SEQUENCE [LARGE SCALE GENOMIC DNA]</scope>
    <source>
        <strain evidence="5 6">123E</strain>
    </source>
</reference>
<comment type="caution">
    <text evidence="5">The sequence shown here is derived from an EMBL/GenBank/DDBJ whole genome shotgun (WGS) entry which is preliminary data.</text>
</comment>
<dbReference type="Pfam" id="PF02182">
    <property type="entry name" value="SAD_SRA"/>
    <property type="match status" value="1"/>
</dbReference>
<keyword evidence="1 2" id="KW-0539">Nucleus</keyword>
<dbReference type="SMART" id="SM00466">
    <property type="entry name" value="SRA"/>
    <property type="match status" value="1"/>
</dbReference>
<dbReference type="InterPro" id="IPR003105">
    <property type="entry name" value="SRA_YDG"/>
</dbReference>
<feature type="compositionally biased region" description="Acidic residues" evidence="3">
    <location>
        <begin position="159"/>
        <end position="168"/>
    </location>
</feature>
<evidence type="ECO:0000256" key="1">
    <source>
        <dbReference type="ARBA" id="ARBA00023242"/>
    </source>
</evidence>
<dbReference type="GO" id="GO:0044027">
    <property type="term" value="P:negative regulation of gene expression via chromosomal CpG island methylation"/>
    <property type="evidence" value="ECO:0007669"/>
    <property type="project" value="TreeGrafter"/>
</dbReference>
<dbReference type="GO" id="GO:0061630">
    <property type="term" value="F:ubiquitin protein ligase activity"/>
    <property type="evidence" value="ECO:0007669"/>
    <property type="project" value="TreeGrafter"/>
</dbReference>
<evidence type="ECO:0000256" key="2">
    <source>
        <dbReference type="PROSITE-ProRule" id="PRU00358"/>
    </source>
</evidence>
<dbReference type="OrthoDB" id="2270193at2759"/>
<dbReference type="Proteomes" id="UP000027456">
    <property type="component" value="Unassembled WGS sequence"/>
</dbReference>
<keyword evidence="6" id="KW-1185">Reference proteome</keyword>
<protein>
    <submittedName>
        <fullName evidence="5">SAD/SRA domain protein</fullName>
    </submittedName>
</protein>
<dbReference type="GO" id="GO:0016567">
    <property type="term" value="P:protein ubiquitination"/>
    <property type="evidence" value="ECO:0007669"/>
    <property type="project" value="TreeGrafter"/>
</dbReference>
<evidence type="ECO:0000259" key="4">
    <source>
        <dbReference type="PROSITE" id="PS51015"/>
    </source>
</evidence>